<evidence type="ECO:0000259" key="1">
    <source>
        <dbReference type="SMART" id="SM00355"/>
    </source>
</evidence>
<dbReference type="GO" id="GO:0010468">
    <property type="term" value="P:regulation of gene expression"/>
    <property type="evidence" value="ECO:0007669"/>
    <property type="project" value="InterPro"/>
</dbReference>
<keyword evidence="4" id="KW-1185">Reference proteome</keyword>
<dbReference type="PANTHER" id="PTHR14379:SF78">
    <property type="entry name" value="NYN DOMAIN-CONTAINING PROTEIN"/>
    <property type="match status" value="1"/>
</dbReference>
<dbReference type="GO" id="GO:0008270">
    <property type="term" value="F:zinc ion binding"/>
    <property type="evidence" value="ECO:0007669"/>
    <property type="project" value="InterPro"/>
</dbReference>
<dbReference type="SMART" id="SM00451">
    <property type="entry name" value="ZnF_U1"/>
    <property type="match status" value="2"/>
</dbReference>
<reference evidence="3 4" key="1">
    <citation type="submission" date="2022-03" db="EMBL/GenBank/DDBJ databases">
        <authorList>
            <person name="Nunn A."/>
            <person name="Chopra R."/>
            <person name="Nunn A."/>
            <person name="Contreras Garrido A."/>
        </authorList>
    </citation>
    <scope>NUCLEOTIDE SEQUENCE [LARGE SCALE GENOMIC DNA]</scope>
</reference>
<feature type="domain" description="U1-type" evidence="2">
    <location>
        <begin position="240"/>
        <end position="274"/>
    </location>
</feature>
<dbReference type="SMART" id="SM00355">
    <property type="entry name" value="ZnF_C2H2"/>
    <property type="match status" value="2"/>
</dbReference>
<evidence type="ECO:0000259" key="2">
    <source>
        <dbReference type="SMART" id="SM00451"/>
    </source>
</evidence>
<sequence>MIIHFNSEEHARNDNPACTPCEAFNKRLYPLPKTTVVLWDLNTCPVPPGYDIACVRPSIKSALKTLVGNLPVTVFAIGNLDGFSGRALKDISSSGILLIHTPFDDGSLEVSDVLDEWRRRDPSRRKRNYNVFLISGNASWCSHLLLRHGHTTLRAFPNCKPAETYGSYKEWQWEELLQENLSEANSQILEDKCIETGEPAWFCRLCEIPSESFDGFIEHLKSKRHGEELWEIVPRDDDDKPIFFCKLCNYPAYKPANMTLHLNSEQHAHNLVKQKQDEEKEDLNNAKKT</sequence>
<dbReference type="PANTHER" id="PTHR14379">
    <property type="entry name" value="LIMKAIN B LKAP"/>
    <property type="match status" value="1"/>
</dbReference>
<feature type="domain" description="C2H2-type" evidence="1">
    <location>
        <begin position="243"/>
        <end position="267"/>
    </location>
</feature>
<accession>A0AAU9TBU0</accession>
<dbReference type="InterPro" id="IPR003604">
    <property type="entry name" value="Matrin/U1-like-C_Znf_C2H2"/>
</dbReference>
<dbReference type="AlphaFoldDB" id="A0AAU9TBU0"/>
<dbReference type="Proteomes" id="UP000836841">
    <property type="component" value="Chromosome 7"/>
</dbReference>
<dbReference type="GO" id="GO:0003676">
    <property type="term" value="F:nucleic acid binding"/>
    <property type="evidence" value="ECO:0007669"/>
    <property type="project" value="InterPro"/>
</dbReference>
<protein>
    <recommendedName>
        <fullName evidence="5">NYN domain-containing protein</fullName>
    </recommendedName>
</protein>
<name>A0AAU9TBU0_THLAR</name>
<proteinExistence type="predicted"/>
<dbReference type="GO" id="GO:0005777">
    <property type="term" value="C:peroxisome"/>
    <property type="evidence" value="ECO:0007669"/>
    <property type="project" value="InterPro"/>
</dbReference>
<dbReference type="InterPro" id="IPR036236">
    <property type="entry name" value="Znf_C2H2_sf"/>
</dbReference>
<gene>
    <name evidence="3" type="ORF">TAV2_LOCUS23561</name>
</gene>
<feature type="domain" description="U1-type" evidence="2">
    <location>
        <begin position="198"/>
        <end position="232"/>
    </location>
</feature>
<evidence type="ECO:0008006" key="5">
    <source>
        <dbReference type="Google" id="ProtNLM"/>
    </source>
</evidence>
<dbReference type="InterPro" id="IPR013087">
    <property type="entry name" value="Znf_C2H2_type"/>
</dbReference>
<dbReference type="InterPro" id="IPR024768">
    <property type="entry name" value="Marf1"/>
</dbReference>
<dbReference type="SUPFAM" id="SSF57667">
    <property type="entry name" value="beta-beta-alpha zinc fingers"/>
    <property type="match status" value="1"/>
</dbReference>
<organism evidence="3 4">
    <name type="scientific">Thlaspi arvense</name>
    <name type="common">Field penny-cress</name>
    <dbReference type="NCBI Taxonomy" id="13288"/>
    <lineage>
        <taxon>Eukaryota</taxon>
        <taxon>Viridiplantae</taxon>
        <taxon>Streptophyta</taxon>
        <taxon>Embryophyta</taxon>
        <taxon>Tracheophyta</taxon>
        <taxon>Spermatophyta</taxon>
        <taxon>Magnoliopsida</taxon>
        <taxon>eudicotyledons</taxon>
        <taxon>Gunneridae</taxon>
        <taxon>Pentapetalae</taxon>
        <taxon>rosids</taxon>
        <taxon>malvids</taxon>
        <taxon>Brassicales</taxon>
        <taxon>Brassicaceae</taxon>
        <taxon>Thlaspideae</taxon>
        <taxon>Thlaspi</taxon>
    </lineage>
</organism>
<feature type="domain" description="C2H2-type" evidence="1">
    <location>
        <begin position="201"/>
        <end position="225"/>
    </location>
</feature>
<evidence type="ECO:0000313" key="4">
    <source>
        <dbReference type="Proteomes" id="UP000836841"/>
    </source>
</evidence>
<dbReference type="CDD" id="cd10910">
    <property type="entry name" value="PIN_limkain_b1_N_like"/>
    <property type="match status" value="1"/>
</dbReference>
<dbReference type="EMBL" id="OU466863">
    <property type="protein sequence ID" value="CAH2080206.1"/>
    <property type="molecule type" value="Genomic_DNA"/>
</dbReference>
<evidence type="ECO:0000313" key="3">
    <source>
        <dbReference type="EMBL" id="CAH2080206.1"/>
    </source>
</evidence>